<dbReference type="AlphaFoldDB" id="A0A2Z6PH63"/>
<keyword evidence="2" id="KW-1185">Reference proteome</keyword>
<name>A0A2Z6PH63_TRISU</name>
<protein>
    <submittedName>
        <fullName evidence="1">Uncharacterized protein</fullName>
    </submittedName>
</protein>
<evidence type="ECO:0000313" key="2">
    <source>
        <dbReference type="Proteomes" id="UP000242715"/>
    </source>
</evidence>
<gene>
    <name evidence="1" type="ORF">TSUD_350620</name>
</gene>
<dbReference type="EMBL" id="DF974764">
    <property type="protein sequence ID" value="GAU50430.1"/>
    <property type="molecule type" value="Genomic_DNA"/>
</dbReference>
<evidence type="ECO:0000313" key="1">
    <source>
        <dbReference type="EMBL" id="GAU50430.1"/>
    </source>
</evidence>
<accession>A0A2Z6PH63</accession>
<organism evidence="1 2">
    <name type="scientific">Trifolium subterraneum</name>
    <name type="common">Subterranean clover</name>
    <dbReference type="NCBI Taxonomy" id="3900"/>
    <lineage>
        <taxon>Eukaryota</taxon>
        <taxon>Viridiplantae</taxon>
        <taxon>Streptophyta</taxon>
        <taxon>Embryophyta</taxon>
        <taxon>Tracheophyta</taxon>
        <taxon>Spermatophyta</taxon>
        <taxon>Magnoliopsida</taxon>
        <taxon>eudicotyledons</taxon>
        <taxon>Gunneridae</taxon>
        <taxon>Pentapetalae</taxon>
        <taxon>rosids</taxon>
        <taxon>fabids</taxon>
        <taxon>Fabales</taxon>
        <taxon>Fabaceae</taxon>
        <taxon>Papilionoideae</taxon>
        <taxon>50 kb inversion clade</taxon>
        <taxon>NPAAA clade</taxon>
        <taxon>Hologalegina</taxon>
        <taxon>IRL clade</taxon>
        <taxon>Trifolieae</taxon>
        <taxon>Trifolium</taxon>
    </lineage>
</organism>
<dbReference type="Proteomes" id="UP000242715">
    <property type="component" value="Unassembled WGS sequence"/>
</dbReference>
<proteinExistence type="predicted"/>
<sequence length="63" mass="7286">MWLDICGVFARMNEHKLHNHGSIPTIKLSTYRPRLNNGKEAVNNYNADIEKGMREFNLIEITA</sequence>
<reference evidence="2" key="1">
    <citation type="journal article" date="2017" name="Front. Plant Sci.">
        <title>Climate Clever Clovers: New Paradigm to Reduce the Environmental Footprint of Ruminants by Breeding Low Methanogenic Forages Utilizing Haplotype Variation.</title>
        <authorList>
            <person name="Kaur P."/>
            <person name="Appels R."/>
            <person name="Bayer P.E."/>
            <person name="Keeble-Gagnere G."/>
            <person name="Wang J."/>
            <person name="Hirakawa H."/>
            <person name="Shirasawa K."/>
            <person name="Vercoe P."/>
            <person name="Stefanova K."/>
            <person name="Durmic Z."/>
            <person name="Nichols P."/>
            <person name="Revell C."/>
            <person name="Isobe S.N."/>
            <person name="Edwards D."/>
            <person name="Erskine W."/>
        </authorList>
    </citation>
    <scope>NUCLEOTIDE SEQUENCE [LARGE SCALE GENOMIC DNA]</scope>
    <source>
        <strain evidence="2">cv. Daliak</strain>
    </source>
</reference>